<dbReference type="PANTHER" id="PTHR23257">
    <property type="entry name" value="SERINE-THREONINE PROTEIN KINASE"/>
    <property type="match status" value="1"/>
</dbReference>
<dbReference type="EMBL" id="JBEWTB010000002">
    <property type="protein sequence ID" value="MET4755823.1"/>
    <property type="molecule type" value="Genomic_DNA"/>
</dbReference>
<dbReference type="PROSITE" id="PS50011">
    <property type="entry name" value="PROTEIN_KINASE_DOM"/>
    <property type="match status" value="1"/>
</dbReference>
<feature type="binding site" evidence="1">
    <location>
        <position position="231"/>
    </location>
    <ligand>
        <name>ATP</name>
        <dbReference type="ChEBI" id="CHEBI:30616"/>
    </ligand>
</feature>
<dbReference type="PROSITE" id="PS00107">
    <property type="entry name" value="PROTEIN_KINASE_ATP"/>
    <property type="match status" value="1"/>
</dbReference>
<evidence type="ECO:0000313" key="4">
    <source>
        <dbReference type="EMBL" id="MET4755823.1"/>
    </source>
</evidence>
<dbReference type="Gene3D" id="1.10.510.10">
    <property type="entry name" value="Transferase(Phosphotransferase) domain 1"/>
    <property type="match status" value="1"/>
</dbReference>
<proteinExistence type="predicted"/>
<feature type="compositionally biased region" description="Acidic residues" evidence="2">
    <location>
        <begin position="162"/>
        <end position="178"/>
    </location>
</feature>
<gene>
    <name evidence="4" type="ORF">V5J35_001015</name>
</gene>
<evidence type="ECO:0000313" key="5">
    <source>
        <dbReference type="Proteomes" id="UP001549366"/>
    </source>
</evidence>
<evidence type="ECO:0000256" key="1">
    <source>
        <dbReference type="PROSITE-ProRule" id="PRU10141"/>
    </source>
</evidence>
<dbReference type="Proteomes" id="UP001549366">
    <property type="component" value="Unassembled WGS sequence"/>
</dbReference>
<dbReference type="CDD" id="cd00180">
    <property type="entry name" value="PKc"/>
    <property type="match status" value="1"/>
</dbReference>
<keyword evidence="1" id="KW-0547">Nucleotide-binding</keyword>
<sequence length="529" mass="60462">MLNLPVGGVSMLFEWTVSLAIAFSGGLFPVEEKRILEPMLLLAFAYVHSTPEEVHQVFIDTTDLDYYQEPELPPEDGILSEYEKALQEWSRSYSIDQNLSFENQFPDREVDEESRKERLDAPGRLGKVAVLWFPDFNNLLRQAPDGEASNDDTKKEESNEDKQDESDADEETQSEDDSGQPSGEPASLSTRVAARIATMRSTAKRLGSGTYGEVFLGALNQDGKRIRIAAKVMKKPGRRAFHNLDRERRWLQVLDHPGIVKLIAYESDEVRNLVIYLEYLPYGFYQLIVSKEPAQKFTGLNNNVLSEKGLINVFFCLHEVLRYLRRWDIMYFDLHSGNLRFNENGTLKLIDFGLLLQYDKSEGFSDAEKSYYLAPEIRAGQEVTTKGQLFSFGLLMIQLLHNKYIENSPEVQEYIDNKRPMDQSELLRKMIVCWGEDIVSEYASLLDDIGFPCCESDPDKRPDFDDVSTMLDEIADAIDRIMDPEFTPSGLIEFEGEAKKVIEGHGKDVDAYPPVKKQRLEYDQIVPGY</sequence>
<dbReference type="SUPFAM" id="SSF56112">
    <property type="entry name" value="Protein kinase-like (PK-like)"/>
    <property type="match status" value="1"/>
</dbReference>
<accession>A0ABV2SDK1</accession>
<organism evidence="4 5">
    <name type="scientific">Endozoicomonas lisbonensis</name>
    <dbReference type="NCBI Taxonomy" id="3120522"/>
    <lineage>
        <taxon>Bacteria</taxon>
        <taxon>Pseudomonadati</taxon>
        <taxon>Pseudomonadota</taxon>
        <taxon>Gammaproteobacteria</taxon>
        <taxon>Oceanospirillales</taxon>
        <taxon>Endozoicomonadaceae</taxon>
        <taxon>Endozoicomonas</taxon>
    </lineage>
</organism>
<dbReference type="InterPro" id="IPR017441">
    <property type="entry name" value="Protein_kinase_ATP_BS"/>
</dbReference>
<dbReference type="Gene3D" id="3.30.200.20">
    <property type="entry name" value="Phosphorylase Kinase, domain 1"/>
    <property type="match status" value="1"/>
</dbReference>
<reference evidence="4 5" key="1">
    <citation type="submission" date="2024-06" db="EMBL/GenBank/DDBJ databases">
        <title>Genomic Encyclopedia of Type Strains, Phase V (KMG-V): Genome sequencing to study the core and pangenomes of soil and plant-associated prokaryotes.</title>
        <authorList>
            <person name="Whitman W."/>
        </authorList>
    </citation>
    <scope>NUCLEOTIDE SEQUENCE [LARGE SCALE GENOMIC DNA]</scope>
    <source>
        <strain evidence="4 5">NE40</strain>
    </source>
</reference>
<dbReference type="Pfam" id="PF00069">
    <property type="entry name" value="Pkinase"/>
    <property type="match status" value="1"/>
</dbReference>
<feature type="compositionally biased region" description="Basic and acidic residues" evidence="2">
    <location>
        <begin position="151"/>
        <end position="161"/>
    </location>
</feature>
<name>A0ABV2SDK1_9GAMM</name>
<evidence type="ECO:0000256" key="2">
    <source>
        <dbReference type="SAM" id="MobiDB-lite"/>
    </source>
</evidence>
<feature type="domain" description="Protein kinase" evidence="3">
    <location>
        <begin position="200"/>
        <end position="471"/>
    </location>
</feature>
<dbReference type="RefSeq" id="WP_354016282.1">
    <property type="nucleotide sequence ID" value="NZ_JBEWTB010000002.1"/>
</dbReference>
<dbReference type="InterPro" id="IPR050167">
    <property type="entry name" value="Ser_Thr_protein_kinase"/>
</dbReference>
<keyword evidence="1" id="KW-0067">ATP-binding</keyword>
<evidence type="ECO:0000259" key="3">
    <source>
        <dbReference type="PROSITE" id="PS50011"/>
    </source>
</evidence>
<keyword evidence="5" id="KW-1185">Reference proteome</keyword>
<protein>
    <recommendedName>
        <fullName evidence="3">Protein kinase domain-containing protein</fullName>
    </recommendedName>
</protein>
<feature type="region of interest" description="Disordered" evidence="2">
    <location>
        <begin position="141"/>
        <end position="189"/>
    </location>
</feature>
<comment type="caution">
    <text evidence="4">The sequence shown here is derived from an EMBL/GenBank/DDBJ whole genome shotgun (WGS) entry which is preliminary data.</text>
</comment>
<dbReference type="InterPro" id="IPR011009">
    <property type="entry name" value="Kinase-like_dom_sf"/>
</dbReference>
<dbReference type="InterPro" id="IPR000719">
    <property type="entry name" value="Prot_kinase_dom"/>
</dbReference>